<sequence length="124" mass="12562">MPSILRKNYDASAVVPPYRAVKFDTAKLAVVLATAAADKVIGGSGRLGASVAGDRIEVTRLGFEEFELGGTVTAGDPLVADANGRLVVAAPAAGANVWSIGQAETAGVSGDIIKVLVSPMRIQG</sequence>
<comment type="caution">
    <text evidence="1">The sequence shown here is derived from an EMBL/GenBank/DDBJ whole genome shotgun (WGS) entry which is preliminary data.</text>
</comment>
<proteinExistence type="predicted"/>
<dbReference type="Proteomes" id="UP000672097">
    <property type="component" value="Unassembled WGS sequence"/>
</dbReference>
<evidence type="ECO:0000313" key="1">
    <source>
        <dbReference type="EMBL" id="MBQ0936714.1"/>
    </source>
</evidence>
<dbReference type="RefSeq" id="WP_210810101.1">
    <property type="nucleotide sequence ID" value="NZ_JAGQDG010000006.1"/>
</dbReference>
<organism evidence="1 2">
    <name type="scientific">Ideonella paludis</name>
    <dbReference type="NCBI Taxonomy" id="1233411"/>
    <lineage>
        <taxon>Bacteria</taxon>
        <taxon>Pseudomonadati</taxon>
        <taxon>Pseudomonadota</taxon>
        <taxon>Betaproteobacteria</taxon>
        <taxon>Burkholderiales</taxon>
        <taxon>Sphaerotilaceae</taxon>
        <taxon>Ideonella</taxon>
    </lineage>
</organism>
<evidence type="ECO:0000313" key="2">
    <source>
        <dbReference type="Proteomes" id="UP000672097"/>
    </source>
</evidence>
<name>A0ABS5DZY9_9BURK</name>
<protein>
    <submittedName>
        <fullName evidence="1">DUF2190 domain-containing protein</fullName>
    </submittedName>
</protein>
<gene>
    <name evidence="1" type="ORF">KAK11_15380</name>
</gene>
<keyword evidence="2" id="KW-1185">Reference proteome</keyword>
<accession>A0ABS5DZY9</accession>
<dbReference type="EMBL" id="JAGQDG010000006">
    <property type="protein sequence ID" value="MBQ0936714.1"/>
    <property type="molecule type" value="Genomic_DNA"/>
</dbReference>
<reference evidence="1 2" key="1">
    <citation type="submission" date="2021-04" db="EMBL/GenBank/DDBJ databases">
        <title>The genome sequence of type strain Ideonella paludis KCTC 32238.</title>
        <authorList>
            <person name="Liu Y."/>
        </authorList>
    </citation>
    <scope>NUCLEOTIDE SEQUENCE [LARGE SCALE GENOMIC DNA]</scope>
    <source>
        <strain evidence="1 2">KCTC 32238</strain>
    </source>
</reference>